<name>A0A166ZNS1_COLIC</name>
<dbReference type="InterPro" id="IPR002018">
    <property type="entry name" value="CarbesteraseB"/>
</dbReference>
<dbReference type="SUPFAM" id="SSF53474">
    <property type="entry name" value="alpha/beta-Hydrolases"/>
    <property type="match status" value="1"/>
</dbReference>
<keyword evidence="2" id="KW-1185">Reference proteome</keyword>
<evidence type="ECO:0000313" key="1">
    <source>
        <dbReference type="EMBL" id="KZL79159.1"/>
    </source>
</evidence>
<accession>A0A166ZNS1</accession>
<dbReference type="InterPro" id="IPR029058">
    <property type="entry name" value="AB_hydrolase_fold"/>
</dbReference>
<dbReference type="OrthoDB" id="408631at2759"/>
<dbReference type="PANTHER" id="PTHR11559">
    <property type="entry name" value="CARBOXYLESTERASE"/>
    <property type="match status" value="1"/>
</dbReference>
<protein>
    <submittedName>
        <fullName evidence="1">Sterol esterase</fullName>
    </submittedName>
</protein>
<comment type="caution">
    <text evidence="1">The sequence shown here is derived from an EMBL/GenBank/DDBJ whole genome shotgun (WGS) entry which is preliminary data.</text>
</comment>
<dbReference type="AlphaFoldDB" id="A0A166ZNS1"/>
<proteinExistence type="predicted"/>
<dbReference type="Gene3D" id="3.40.50.1820">
    <property type="entry name" value="alpha/beta hydrolase"/>
    <property type="match status" value="2"/>
</dbReference>
<gene>
    <name evidence="1" type="ORF">CI238_09546</name>
</gene>
<dbReference type="EMBL" id="LFIW01002137">
    <property type="protein sequence ID" value="KZL79159.1"/>
    <property type="molecule type" value="Genomic_DNA"/>
</dbReference>
<reference evidence="1 2" key="1">
    <citation type="submission" date="2015-06" db="EMBL/GenBank/DDBJ databases">
        <title>Survival trade-offs in plant roots during colonization by closely related pathogenic and mutualistic fungi.</title>
        <authorList>
            <person name="Hacquard S."/>
            <person name="Kracher B."/>
            <person name="Hiruma K."/>
            <person name="Weinman A."/>
            <person name="Muench P."/>
            <person name="Garrido Oter R."/>
            <person name="Ver Loren van Themaat E."/>
            <person name="Dallerey J.-F."/>
            <person name="Damm U."/>
            <person name="Henrissat B."/>
            <person name="Lespinet O."/>
            <person name="Thon M."/>
            <person name="Kemen E."/>
            <person name="McHardy A.C."/>
            <person name="Schulze-Lefert P."/>
            <person name="O'Connell R.J."/>
        </authorList>
    </citation>
    <scope>NUCLEOTIDE SEQUENCE [LARGE SCALE GENOMIC DNA]</scope>
    <source>
        <strain evidence="1 2">MAFF 238704</strain>
    </source>
</reference>
<evidence type="ECO:0000313" key="2">
    <source>
        <dbReference type="Proteomes" id="UP000076584"/>
    </source>
</evidence>
<dbReference type="InterPro" id="IPR050309">
    <property type="entry name" value="Type-B_Carboxylest/Lipase"/>
</dbReference>
<dbReference type="Proteomes" id="UP000076584">
    <property type="component" value="Unassembled WGS sequence"/>
</dbReference>
<dbReference type="STRING" id="1573173.A0A166ZNS1"/>
<organism evidence="1 2">
    <name type="scientific">Colletotrichum incanum</name>
    <name type="common">Soybean anthracnose fungus</name>
    <dbReference type="NCBI Taxonomy" id="1573173"/>
    <lineage>
        <taxon>Eukaryota</taxon>
        <taxon>Fungi</taxon>
        <taxon>Dikarya</taxon>
        <taxon>Ascomycota</taxon>
        <taxon>Pezizomycotina</taxon>
        <taxon>Sordariomycetes</taxon>
        <taxon>Hypocreomycetidae</taxon>
        <taxon>Glomerellales</taxon>
        <taxon>Glomerellaceae</taxon>
        <taxon>Colletotrichum</taxon>
        <taxon>Colletotrichum spaethianum species complex</taxon>
    </lineage>
</organism>
<sequence length="492" mass="53618">MKKYLASFLTALALFSLPATAAGSPEHHQNQHRAAQAAVNAPAGTIIGRSFGSVETFAGIPYAQPPVGPLRLKPPQRLNASVGNFDARGIASSCPQFVLSFESRNILLNVVGSFLTLPVFQPITGQEDCLTVTVQPPSGTLADAKLPVLFWIFGGGFEFGSTVSYNGASFVRDGSQTGQPFIFVGVNYRLGGFGFLPGDEILQDGSANLGLLNQRMDLKWIADNIASGANPRAVYDTVVQAAGCAGSPDTLDCLRSVSYGTFLRAATSLPSILSYEALALAYVPRPDGVVFRDSPDILARNGRYAAVPMIIGNQEDEGTLFVLFKPGILTTSQLVGYLSELYFHNASRVQLTTLVDTYDRRSSAGSPFRTGIFNEISPGFKWRAAILGDLVFTLARRSFLAVAKAKYPAVPAWSYLNSYNYGTPIIGTFHTSDILQYLNFLYNLDPNVGIGGYAQWPEWSQSQQLLWFLNDRTEYLTDDFRNDSYEFIYSNI</sequence>
<dbReference type="Pfam" id="PF00135">
    <property type="entry name" value="COesterase"/>
    <property type="match status" value="1"/>
</dbReference>